<sequence length="132" mass="14270">MLDWTGARPDFSLFLGPEDVAEFVGACSWRDRAGRCRPALLYVLLHRRGAEAWTHACRIAPDRRPGHLTLHLERAAPGDRRAELAAWLRDAAATTALRDAAATTALRDAAARTALRDAAARTALRDAAGMAG</sequence>
<evidence type="ECO:0000313" key="1">
    <source>
        <dbReference type="EMBL" id="NKC32657.1"/>
    </source>
</evidence>
<name>A0ABX1E654_9PROT</name>
<reference evidence="1 2" key="1">
    <citation type="submission" date="2020-03" db="EMBL/GenBank/DDBJ databases">
        <title>Roseomonas selenitidurans sp. nov. isolated from urban soil.</title>
        <authorList>
            <person name="Liu H."/>
        </authorList>
    </citation>
    <scope>NUCLEOTIDE SEQUENCE [LARGE SCALE GENOMIC DNA]</scope>
    <source>
        <strain evidence="1 2">BU-1</strain>
    </source>
</reference>
<dbReference type="RefSeq" id="WP_168033000.1">
    <property type="nucleotide sequence ID" value="NZ_JAAVNE010000030.1"/>
</dbReference>
<evidence type="ECO:0000313" key="2">
    <source>
        <dbReference type="Proteomes" id="UP000787635"/>
    </source>
</evidence>
<gene>
    <name evidence="1" type="ORF">HEQ75_17460</name>
</gene>
<comment type="caution">
    <text evidence="1">The sequence shown here is derived from an EMBL/GenBank/DDBJ whole genome shotgun (WGS) entry which is preliminary data.</text>
</comment>
<evidence type="ECO:0008006" key="3">
    <source>
        <dbReference type="Google" id="ProtNLM"/>
    </source>
</evidence>
<protein>
    <recommendedName>
        <fullName evidence="3">Transposase</fullName>
    </recommendedName>
</protein>
<keyword evidence="2" id="KW-1185">Reference proteome</keyword>
<accession>A0ABX1E654</accession>
<dbReference type="EMBL" id="JAAVNE010000030">
    <property type="protein sequence ID" value="NKC32657.1"/>
    <property type="molecule type" value="Genomic_DNA"/>
</dbReference>
<organism evidence="1 2">
    <name type="scientific">Falsiroseomonas selenitidurans</name>
    <dbReference type="NCBI Taxonomy" id="2716335"/>
    <lineage>
        <taxon>Bacteria</taxon>
        <taxon>Pseudomonadati</taxon>
        <taxon>Pseudomonadota</taxon>
        <taxon>Alphaproteobacteria</taxon>
        <taxon>Acetobacterales</taxon>
        <taxon>Roseomonadaceae</taxon>
        <taxon>Falsiroseomonas</taxon>
    </lineage>
</organism>
<proteinExistence type="predicted"/>
<dbReference type="Proteomes" id="UP000787635">
    <property type="component" value="Unassembled WGS sequence"/>
</dbReference>